<name>A0A0E2HGU3_9FIRM</name>
<feature type="domain" description="Serine hydrolase" evidence="1">
    <location>
        <begin position="232"/>
        <end position="286"/>
    </location>
</feature>
<proteinExistence type="predicted"/>
<dbReference type="EMBL" id="AGYR01000001">
    <property type="protein sequence ID" value="ENZ20112.1"/>
    <property type="molecule type" value="Genomic_DNA"/>
</dbReference>
<dbReference type="InterPro" id="IPR022742">
    <property type="entry name" value="Hydrolase_4"/>
</dbReference>
<dbReference type="PANTHER" id="PTHR43358">
    <property type="entry name" value="ALPHA/BETA-HYDROLASE"/>
    <property type="match status" value="1"/>
</dbReference>
<dbReference type="InterPro" id="IPR029058">
    <property type="entry name" value="AB_hydrolase_fold"/>
</dbReference>
<dbReference type="GeneID" id="57963479"/>
<protein>
    <recommendedName>
        <fullName evidence="5">Alpha/beta hydrolase</fullName>
    </recommendedName>
</protein>
<dbReference type="PANTHER" id="PTHR43358:SF4">
    <property type="entry name" value="ALPHA_BETA HYDROLASE FOLD-1 DOMAIN-CONTAINING PROTEIN"/>
    <property type="match status" value="1"/>
</dbReference>
<evidence type="ECO:0000313" key="4">
    <source>
        <dbReference type="Proteomes" id="UP000013085"/>
    </source>
</evidence>
<gene>
    <name evidence="3" type="ORF">HMPREF1090_00041</name>
</gene>
<dbReference type="HOGENOM" id="CLU_029375_6_3_9"/>
<evidence type="ECO:0008006" key="5">
    <source>
        <dbReference type="Google" id="ProtNLM"/>
    </source>
</evidence>
<reference evidence="3 4" key="1">
    <citation type="submission" date="2013-01" db="EMBL/GenBank/DDBJ databases">
        <title>The Genome Sequence of Clostridium clostridioforme 90A8.</title>
        <authorList>
            <consortium name="The Broad Institute Genome Sequencing Platform"/>
            <person name="Earl A."/>
            <person name="Ward D."/>
            <person name="Feldgarden M."/>
            <person name="Gevers D."/>
            <person name="Courvalin P."/>
            <person name="Lambert T."/>
            <person name="Walker B."/>
            <person name="Young S.K."/>
            <person name="Zeng Q."/>
            <person name="Gargeya S."/>
            <person name="Fitzgerald M."/>
            <person name="Haas B."/>
            <person name="Abouelleil A."/>
            <person name="Alvarado L."/>
            <person name="Arachchi H.M."/>
            <person name="Berlin A.M."/>
            <person name="Chapman S.B."/>
            <person name="Dewar J."/>
            <person name="Goldberg J."/>
            <person name="Griggs A."/>
            <person name="Gujja S."/>
            <person name="Hansen M."/>
            <person name="Howarth C."/>
            <person name="Imamovic A."/>
            <person name="Larimer J."/>
            <person name="McCowan C."/>
            <person name="Murphy C."/>
            <person name="Neiman D."/>
            <person name="Pearson M."/>
            <person name="Priest M."/>
            <person name="Roberts A."/>
            <person name="Saif S."/>
            <person name="Shea T."/>
            <person name="Sisk P."/>
            <person name="Sykes S."/>
            <person name="Wortman J."/>
            <person name="Nusbaum C."/>
            <person name="Birren B."/>
        </authorList>
    </citation>
    <scope>NUCLEOTIDE SEQUENCE [LARGE SCALE GENOMIC DNA]</scope>
    <source>
        <strain evidence="3 4">90A8</strain>
    </source>
</reference>
<dbReference type="Proteomes" id="UP000013085">
    <property type="component" value="Unassembled WGS sequence"/>
</dbReference>
<organism evidence="3 4">
    <name type="scientific">[Clostridium] clostridioforme 90A8</name>
    <dbReference type="NCBI Taxonomy" id="999408"/>
    <lineage>
        <taxon>Bacteria</taxon>
        <taxon>Bacillati</taxon>
        <taxon>Bacillota</taxon>
        <taxon>Clostridia</taxon>
        <taxon>Lachnospirales</taxon>
        <taxon>Lachnospiraceae</taxon>
        <taxon>Enterocloster</taxon>
    </lineage>
</organism>
<dbReference type="Pfam" id="PF03959">
    <property type="entry name" value="FSH1"/>
    <property type="match status" value="1"/>
</dbReference>
<dbReference type="AlphaFoldDB" id="A0A0E2HGU3"/>
<dbReference type="PATRIC" id="fig|999408.3.peg.42"/>
<feature type="domain" description="Serine aminopeptidase S33" evidence="2">
    <location>
        <begin position="92"/>
        <end position="211"/>
    </location>
</feature>
<evidence type="ECO:0000313" key="3">
    <source>
        <dbReference type="EMBL" id="ENZ20112.1"/>
    </source>
</evidence>
<dbReference type="RefSeq" id="WP_002585908.1">
    <property type="nucleotide sequence ID" value="NZ_KB850976.1"/>
</dbReference>
<accession>A0A0E2HGU3</accession>
<sequence length="319" mass="35679">MGIKGWILGLAAAGAAGEYGIARYFFHRTVVRGNAKRDRTRKMAGTDWDAYIPGIRASREWLAGQPQEEVYITSRDGLRLHGTFFCCEGSGKAVVCFHGYTSEGLNDYTSIAKFYLSQGFSLMAVDERAHGKSEGTYIGFGCLDRNDAKQWMEYMVERLGEDCELMLHGISMGAATVLMSTGLNLPKQVRAAVSDCAFTSAWEVFSHVLRSMYHMPAFPVMQIADRMARSEAGYGLDECNAREEVKKARIPILFIHGDRDTFVPCSMVYELYEACASPKELLVIPGASHAEAYYKEADRYEHAIEELIARFFGKEENKV</sequence>
<dbReference type="SUPFAM" id="SSF53474">
    <property type="entry name" value="alpha/beta-Hydrolases"/>
    <property type="match status" value="1"/>
</dbReference>
<dbReference type="Pfam" id="PF12146">
    <property type="entry name" value="Hydrolase_4"/>
    <property type="match status" value="1"/>
</dbReference>
<dbReference type="InterPro" id="IPR052920">
    <property type="entry name" value="DNA-binding_regulatory"/>
</dbReference>
<dbReference type="InterPro" id="IPR005645">
    <property type="entry name" value="FSH-like_dom"/>
</dbReference>
<evidence type="ECO:0000259" key="2">
    <source>
        <dbReference type="Pfam" id="PF12146"/>
    </source>
</evidence>
<dbReference type="Gene3D" id="3.40.50.1820">
    <property type="entry name" value="alpha/beta hydrolase"/>
    <property type="match status" value="1"/>
</dbReference>
<comment type="caution">
    <text evidence="3">The sequence shown here is derived from an EMBL/GenBank/DDBJ whole genome shotgun (WGS) entry which is preliminary data.</text>
</comment>
<evidence type="ECO:0000259" key="1">
    <source>
        <dbReference type="Pfam" id="PF03959"/>
    </source>
</evidence>